<sequence length="414" mass="42680">MKYMTIATIIAGISGFVVVILAARAFGTDTALTTEFAAYWGLFFAATGFLTGITQETTRAVAAAKKHGTLSPGSGSAATPLARPIVIAAWLGLITTILAAASGPLWVGRIVSDSAGIAVGLMALGLGSYAIQAAVAGLLSGAGLWSRYAVLITLDTASRMILAIVAWLFGWKLVAFLVITVLGAGSWLILVLLSAPVRASLQLLADVPTRQFLTRLGYAIAASGASAILITGFPTLVQLTHGADRHAAISTAVVVYAVTLTRAPILVPLQQFLSAIIVRFVHHTTHPRRALIQPLALIWLVGTIGAAAAWLIGPWLMVTILGPSYTTPALLLALLTLGAACTASLMVTGAATMAVEQHRVYLLGWITATIVATLILSSPLELSTASWLALTVGPIAGLAVHVGGLKAGGVTNKS</sequence>
<feature type="transmembrane region" description="Helical" evidence="6">
    <location>
        <begin position="175"/>
        <end position="195"/>
    </location>
</feature>
<dbReference type="InterPro" id="IPR050833">
    <property type="entry name" value="Poly_Biosynth_Transport"/>
</dbReference>
<comment type="subcellular location">
    <subcellularLocation>
        <location evidence="1">Cell membrane</location>
        <topology evidence="1">Multi-pass membrane protein</topology>
    </subcellularLocation>
</comment>
<feature type="transmembrane region" description="Helical" evidence="6">
    <location>
        <begin position="148"/>
        <end position="169"/>
    </location>
</feature>
<name>A0A0G3GU20_9CORY</name>
<evidence type="ECO:0000313" key="7">
    <source>
        <dbReference type="EMBL" id="AKK04626.1"/>
    </source>
</evidence>
<feature type="transmembrane region" description="Helical" evidence="6">
    <location>
        <begin position="386"/>
        <end position="405"/>
    </location>
</feature>
<reference evidence="7 8" key="1">
    <citation type="journal article" date="2015" name="Genome Announc.">
        <title>Complete Genome Sequence of the Type Strain Corynebacterium mustelae DSM 45274, Isolated from Various Tissues of a Male Ferret with Lethal Sepsis.</title>
        <authorList>
            <person name="Ruckert C."/>
            <person name="Eimer J."/>
            <person name="Winkler A."/>
            <person name="Tauch A."/>
        </authorList>
    </citation>
    <scope>NUCLEOTIDE SEQUENCE [LARGE SCALE GENOMIC DNA]</scope>
    <source>
        <strain evidence="7 8">DSM 45274</strain>
    </source>
</reference>
<dbReference type="Proteomes" id="UP000035199">
    <property type="component" value="Chromosome"/>
</dbReference>
<evidence type="ECO:0008006" key="9">
    <source>
        <dbReference type="Google" id="ProtNLM"/>
    </source>
</evidence>
<feature type="transmembrane region" description="Helical" evidence="6">
    <location>
        <begin position="360"/>
        <end position="380"/>
    </location>
</feature>
<dbReference type="PATRIC" id="fig|571915.4.peg.284"/>
<reference evidence="8" key="2">
    <citation type="submission" date="2015-05" db="EMBL/GenBank/DDBJ databases">
        <title>Complete genome sequence of Corynebacterium mustelae DSM 45274, isolated from various tissues of a male ferret with lethal sepsis.</title>
        <authorList>
            <person name="Ruckert C."/>
            <person name="Albersmeier A."/>
            <person name="Winkler A."/>
            <person name="Tauch A."/>
        </authorList>
    </citation>
    <scope>NUCLEOTIDE SEQUENCE [LARGE SCALE GENOMIC DNA]</scope>
    <source>
        <strain evidence="8">DSM 45274</strain>
    </source>
</reference>
<dbReference type="AlphaFoldDB" id="A0A0G3GU20"/>
<feature type="transmembrane region" description="Helical" evidence="6">
    <location>
        <begin position="216"/>
        <end position="236"/>
    </location>
</feature>
<evidence type="ECO:0000256" key="3">
    <source>
        <dbReference type="ARBA" id="ARBA00022692"/>
    </source>
</evidence>
<dbReference type="PANTHER" id="PTHR30250:SF11">
    <property type="entry name" value="O-ANTIGEN TRANSPORTER-RELATED"/>
    <property type="match status" value="1"/>
</dbReference>
<proteinExistence type="predicted"/>
<evidence type="ECO:0000256" key="5">
    <source>
        <dbReference type="ARBA" id="ARBA00023136"/>
    </source>
</evidence>
<keyword evidence="3 6" id="KW-0812">Transmembrane</keyword>
<dbReference type="OrthoDB" id="4771963at2"/>
<feature type="transmembrane region" description="Helical" evidence="6">
    <location>
        <begin position="37"/>
        <end position="54"/>
    </location>
</feature>
<keyword evidence="5 6" id="KW-0472">Membrane</keyword>
<keyword evidence="4 6" id="KW-1133">Transmembrane helix</keyword>
<keyword evidence="8" id="KW-1185">Reference proteome</keyword>
<evidence type="ECO:0000313" key="8">
    <source>
        <dbReference type="Proteomes" id="UP000035199"/>
    </source>
</evidence>
<keyword evidence="2" id="KW-1003">Cell membrane</keyword>
<protein>
    <recommendedName>
        <fullName evidence="9">Membrane protein involved in the export of O-antigen and teichoic acid</fullName>
    </recommendedName>
</protein>
<feature type="transmembrane region" description="Helical" evidence="6">
    <location>
        <begin position="290"/>
        <end position="313"/>
    </location>
</feature>
<dbReference type="STRING" id="571915.CMUST_01385"/>
<organism evidence="7 8">
    <name type="scientific">Corynebacterium mustelae</name>
    <dbReference type="NCBI Taxonomy" id="571915"/>
    <lineage>
        <taxon>Bacteria</taxon>
        <taxon>Bacillati</taxon>
        <taxon>Actinomycetota</taxon>
        <taxon>Actinomycetes</taxon>
        <taxon>Mycobacteriales</taxon>
        <taxon>Corynebacteriaceae</taxon>
        <taxon>Corynebacterium</taxon>
    </lineage>
</organism>
<gene>
    <name evidence="7" type="ORF">CMUST_01385</name>
</gene>
<feature type="transmembrane region" description="Helical" evidence="6">
    <location>
        <begin position="119"/>
        <end position="141"/>
    </location>
</feature>
<evidence type="ECO:0000256" key="1">
    <source>
        <dbReference type="ARBA" id="ARBA00004651"/>
    </source>
</evidence>
<dbReference type="PANTHER" id="PTHR30250">
    <property type="entry name" value="PST FAMILY PREDICTED COLANIC ACID TRANSPORTER"/>
    <property type="match status" value="1"/>
</dbReference>
<feature type="transmembrane region" description="Helical" evidence="6">
    <location>
        <begin position="85"/>
        <end position="107"/>
    </location>
</feature>
<evidence type="ECO:0000256" key="6">
    <source>
        <dbReference type="SAM" id="Phobius"/>
    </source>
</evidence>
<dbReference type="GO" id="GO:0005886">
    <property type="term" value="C:plasma membrane"/>
    <property type="evidence" value="ECO:0007669"/>
    <property type="project" value="UniProtKB-SubCell"/>
</dbReference>
<dbReference type="EMBL" id="CP011542">
    <property type="protein sequence ID" value="AKK04626.1"/>
    <property type="molecule type" value="Genomic_DNA"/>
</dbReference>
<evidence type="ECO:0000256" key="4">
    <source>
        <dbReference type="ARBA" id="ARBA00022989"/>
    </source>
</evidence>
<evidence type="ECO:0000256" key="2">
    <source>
        <dbReference type="ARBA" id="ARBA00022475"/>
    </source>
</evidence>
<dbReference type="KEGG" id="cmv:CMUST_01385"/>
<feature type="transmembrane region" description="Helical" evidence="6">
    <location>
        <begin position="325"/>
        <end position="348"/>
    </location>
</feature>
<accession>A0A0G3GU20</accession>
<feature type="transmembrane region" description="Helical" evidence="6">
    <location>
        <begin position="248"/>
        <end position="269"/>
    </location>
</feature>